<evidence type="ECO:0000256" key="3">
    <source>
        <dbReference type="ARBA" id="ARBA00012640"/>
    </source>
</evidence>
<keyword evidence="7" id="KW-0460">Magnesium</keyword>
<evidence type="ECO:0000256" key="6">
    <source>
        <dbReference type="ARBA" id="ARBA00022801"/>
    </source>
</evidence>
<dbReference type="SUPFAM" id="SSF56784">
    <property type="entry name" value="HAD-like"/>
    <property type="match status" value="1"/>
</dbReference>
<comment type="pathway">
    <text evidence="2">Amino-acid biosynthesis; L-serine biosynthesis; L-serine from 3-phospho-D-glycerate: step 3/3.</text>
</comment>
<evidence type="ECO:0000256" key="2">
    <source>
        <dbReference type="ARBA" id="ARBA00005135"/>
    </source>
</evidence>
<accession>A0A6J7DP56</accession>
<dbReference type="EMBL" id="CAFBLQ010000052">
    <property type="protein sequence ID" value="CAB4869103.1"/>
    <property type="molecule type" value="Genomic_DNA"/>
</dbReference>
<evidence type="ECO:0000256" key="4">
    <source>
        <dbReference type="ARBA" id="ARBA00022605"/>
    </source>
</evidence>
<keyword evidence="8" id="KW-0718">Serine biosynthesis</keyword>
<dbReference type="GO" id="GO:0000287">
    <property type="term" value="F:magnesium ion binding"/>
    <property type="evidence" value="ECO:0007669"/>
    <property type="project" value="TreeGrafter"/>
</dbReference>
<dbReference type="Pfam" id="PF12710">
    <property type="entry name" value="HAD"/>
    <property type="match status" value="1"/>
</dbReference>
<dbReference type="Gene3D" id="3.40.50.1000">
    <property type="entry name" value="HAD superfamily/HAD-like"/>
    <property type="match status" value="1"/>
</dbReference>
<dbReference type="InterPro" id="IPR023214">
    <property type="entry name" value="HAD_sf"/>
</dbReference>
<comment type="cofactor">
    <cofactor evidence="1">
        <name>Mg(2+)</name>
        <dbReference type="ChEBI" id="CHEBI:18420"/>
    </cofactor>
</comment>
<dbReference type="GO" id="GO:0005737">
    <property type="term" value="C:cytoplasm"/>
    <property type="evidence" value="ECO:0007669"/>
    <property type="project" value="TreeGrafter"/>
</dbReference>
<dbReference type="InterPro" id="IPR036412">
    <property type="entry name" value="HAD-like_sf"/>
</dbReference>
<name>A0A6J7DP56_9ZZZZ</name>
<evidence type="ECO:0000313" key="9">
    <source>
        <dbReference type="EMBL" id="CAB4869103.1"/>
    </source>
</evidence>
<dbReference type="GO" id="GO:0036424">
    <property type="term" value="F:L-phosphoserine phosphatase activity"/>
    <property type="evidence" value="ECO:0007669"/>
    <property type="project" value="TreeGrafter"/>
</dbReference>
<evidence type="ECO:0000256" key="5">
    <source>
        <dbReference type="ARBA" id="ARBA00022723"/>
    </source>
</evidence>
<dbReference type="PANTHER" id="PTHR43344">
    <property type="entry name" value="PHOSPHOSERINE PHOSPHATASE"/>
    <property type="match status" value="1"/>
</dbReference>
<dbReference type="GO" id="GO:0006564">
    <property type="term" value="P:L-serine biosynthetic process"/>
    <property type="evidence" value="ECO:0007669"/>
    <property type="project" value="UniProtKB-KW"/>
</dbReference>
<sequence>MSRLHIFDMDGTLLRGASVEEVSRRLGCFDEANSLEQAYARGEISDAASWWDQIFRLWESASDAELERAFEESEWMEGIHEVFEDITERGERSVVMSQSPHFLVRRLEHWGAHATYATSIERGVPCRNDQMLTAEHKVEIATTIMADLGLSPMECVAYGDSTSDERLFRHLPFSVGINAAPAIRELATRTYDGNDLREAYRIGRALVDDPNRHITADSHRRRSQIREREITT</sequence>
<keyword evidence="4" id="KW-0028">Amino-acid biosynthesis</keyword>
<keyword evidence="5" id="KW-0479">Metal-binding</keyword>
<evidence type="ECO:0000256" key="1">
    <source>
        <dbReference type="ARBA" id="ARBA00001946"/>
    </source>
</evidence>
<dbReference type="PANTHER" id="PTHR43344:SF2">
    <property type="entry name" value="PHOSPHOSERINE PHOSPHATASE"/>
    <property type="match status" value="1"/>
</dbReference>
<dbReference type="EC" id="3.1.3.3" evidence="3"/>
<reference evidence="9" key="1">
    <citation type="submission" date="2020-05" db="EMBL/GenBank/DDBJ databases">
        <authorList>
            <person name="Chiriac C."/>
            <person name="Salcher M."/>
            <person name="Ghai R."/>
            <person name="Kavagutti S V."/>
        </authorList>
    </citation>
    <scope>NUCLEOTIDE SEQUENCE</scope>
</reference>
<dbReference type="AlphaFoldDB" id="A0A6J7DP56"/>
<organism evidence="9">
    <name type="scientific">freshwater metagenome</name>
    <dbReference type="NCBI Taxonomy" id="449393"/>
    <lineage>
        <taxon>unclassified sequences</taxon>
        <taxon>metagenomes</taxon>
        <taxon>ecological metagenomes</taxon>
    </lineage>
</organism>
<keyword evidence="6" id="KW-0378">Hydrolase</keyword>
<protein>
    <recommendedName>
        <fullName evidence="3">phosphoserine phosphatase</fullName>
        <ecNumber evidence="3">3.1.3.3</ecNumber>
    </recommendedName>
</protein>
<dbReference type="InterPro" id="IPR050582">
    <property type="entry name" value="HAD-like_SerB"/>
</dbReference>
<evidence type="ECO:0000256" key="8">
    <source>
        <dbReference type="ARBA" id="ARBA00023299"/>
    </source>
</evidence>
<gene>
    <name evidence="9" type="ORF">UFOPK3423_00641</name>
</gene>
<evidence type="ECO:0000256" key="7">
    <source>
        <dbReference type="ARBA" id="ARBA00022842"/>
    </source>
</evidence>
<dbReference type="NCBIfam" id="TIGR01488">
    <property type="entry name" value="HAD-SF-IB"/>
    <property type="match status" value="1"/>
</dbReference>
<proteinExistence type="predicted"/>